<name>A0A1Z3HJY4_9CYAN</name>
<dbReference type="KEGG" id="hhg:XM38_015720"/>
<accession>A0A1Z3HJY4</accession>
<reference evidence="1 2" key="1">
    <citation type="journal article" date="2016" name="Biochim. Biophys. Acta">
        <title>Characterization of red-shifted phycobilisomes isolated from the chlorophyll f-containing cyanobacterium Halomicronema hongdechloris.</title>
        <authorList>
            <person name="Li Y."/>
            <person name="Lin Y."/>
            <person name="Garvey C.J."/>
            <person name="Birch D."/>
            <person name="Corkery R.W."/>
            <person name="Loughlin P.C."/>
            <person name="Scheer H."/>
            <person name="Willows R.D."/>
            <person name="Chen M."/>
        </authorList>
    </citation>
    <scope>NUCLEOTIDE SEQUENCE [LARGE SCALE GENOMIC DNA]</scope>
    <source>
        <strain evidence="1 2">C2206</strain>
    </source>
</reference>
<organism evidence="1 2">
    <name type="scientific">Halomicronema hongdechloris C2206</name>
    <dbReference type="NCBI Taxonomy" id="1641165"/>
    <lineage>
        <taxon>Bacteria</taxon>
        <taxon>Bacillati</taxon>
        <taxon>Cyanobacteriota</taxon>
        <taxon>Cyanophyceae</taxon>
        <taxon>Nodosilineales</taxon>
        <taxon>Nodosilineaceae</taxon>
        <taxon>Halomicronema</taxon>
    </lineage>
</organism>
<dbReference type="Proteomes" id="UP000191901">
    <property type="component" value="Chromosome"/>
</dbReference>
<protein>
    <submittedName>
        <fullName evidence="1">Uncharacterized protein</fullName>
    </submittedName>
</protein>
<keyword evidence="2" id="KW-1185">Reference proteome</keyword>
<dbReference type="EMBL" id="CP021983">
    <property type="protein sequence ID" value="ASC70632.1"/>
    <property type="molecule type" value="Genomic_DNA"/>
</dbReference>
<evidence type="ECO:0000313" key="2">
    <source>
        <dbReference type="Proteomes" id="UP000191901"/>
    </source>
</evidence>
<dbReference type="AlphaFoldDB" id="A0A1Z3HJY4"/>
<gene>
    <name evidence="1" type="ORF">XM38_015720</name>
</gene>
<evidence type="ECO:0000313" key="1">
    <source>
        <dbReference type="EMBL" id="ASC70632.1"/>
    </source>
</evidence>
<proteinExistence type="predicted"/>
<sequence>MPPRPEPVPDAIAPDPDGIIGLTPDSDDHIGMGHLRPADLSQLQAEDSTESALSQADWLGAIALPIYAEPGSDPWGWLINGWLIPNGGDPIAIGRDAAFSMLQTDDALFSFPVLIRRADGWFQFQYTPAGYAWAHTDHLALGQIELTVEPWSDHFLQSEWVRYRNPGISLPLRDEPNGNGAMVLLVGPNSYIEPLDFEGDWMRVRVTQPVEGCDPGPGARTEEGWMRWRDQNDNSRIWHSPTLCS</sequence>